<keyword evidence="3" id="KW-1185">Reference proteome</keyword>
<evidence type="ECO:0000313" key="2">
    <source>
        <dbReference type="EMBL" id="GJN23747.1"/>
    </source>
</evidence>
<evidence type="ECO:0000256" key="1">
    <source>
        <dbReference type="SAM" id="MobiDB-lite"/>
    </source>
</evidence>
<feature type="region of interest" description="Disordered" evidence="1">
    <location>
        <begin position="1"/>
        <end position="32"/>
    </location>
</feature>
<reference evidence="2" key="1">
    <citation type="journal article" date="2018" name="DNA Res.">
        <title>Multiple hybrid de novo genome assembly of finger millet, an orphan allotetraploid crop.</title>
        <authorList>
            <person name="Hatakeyama M."/>
            <person name="Aluri S."/>
            <person name="Balachadran M.T."/>
            <person name="Sivarajan S.R."/>
            <person name="Patrignani A."/>
            <person name="Gruter S."/>
            <person name="Poveda L."/>
            <person name="Shimizu-Inatsugi R."/>
            <person name="Baeten J."/>
            <person name="Francoijs K.J."/>
            <person name="Nataraja K.N."/>
            <person name="Reddy Y.A.N."/>
            <person name="Phadnis S."/>
            <person name="Ravikumar R.L."/>
            <person name="Schlapbach R."/>
            <person name="Sreeman S.M."/>
            <person name="Shimizu K.K."/>
        </authorList>
    </citation>
    <scope>NUCLEOTIDE SEQUENCE</scope>
</reference>
<protein>
    <submittedName>
        <fullName evidence="2">Uncharacterized protein</fullName>
    </submittedName>
</protein>
<evidence type="ECO:0000313" key="3">
    <source>
        <dbReference type="Proteomes" id="UP001054889"/>
    </source>
</evidence>
<sequence>MRAQDDQASHLGGTADVRAKRGGGNRRTSEREWSGVEWSGIESTADLFFIGALARKQIGDEWPLLAVKDRGDRDPPTATEDISTGEIFFRGSQEHHRQVVEVAERTILRAPAAAGYGRRAATMMRLRTHCSPSCAESRDESSSIPTGHTPCILFRSPTPARSLPPVDMDIPPWPFPAVPVSSFRRACCWALLCNCAIAAFTNAAESLGCRRDGRHPASHVPFIGVLFGPDHHYN</sequence>
<dbReference type="AlphaFoldDB" id="A0AAV5ELR4"/>
<organism evidence="2 3">
    <name type="scientific">Eleusine coracana subsp. coracana</name>
    <dbReference type="NCBI Taxonomy" id="191504"/>
    <lineage>
        <taxon>Eukaryota</taxon>
        <taxon>Viridiplantae</taxon>
        <taxon>Streptophyta</taxon>
        <taxon>Embryophyta</taxon>
        <taxon>Tracheophyta</taxon>
        <taxon>Spermatophyta</taxon>
        <taxon>Magnoliopsida</taxon>
        <taxon>Liliopsida</taxon>
        <taxon>Poales</taxon>
        <taxon>Poaceae</taxon>
        <taxon>PACMAD clade</taxon>
        <taxon>Chloridoideae</taxon>
        <taxon>Cynodonteae</taxon>
        <taxon>Eleusininae</taxon>
        <taxon>Eleusine</taxon>
    </lineage>
</organism>
<name>A0AAV5ELR4_ELECO</name>
<dbReference type="Proteomes" id="UP001054889">
    <property type="component" value="Unassembled WGS sequence"/>
</dbReference>
<dbReference type="EMBL" id="BQKI01000076">
    <property type="protein sequence ID" value="GJN23747.1"/>
    <property type="molecule type" value="Genomic_DNA"/>
</dbReference>
<comment type="caution">
    <text evidence="2">The sequence shown here is derived from an EMBL/GenBank/DDBJ whole genome shotgun (WGS) entry which is preliminary data.</text>
</comment>
<accession>A0AAV5ELR4</accession>
<gene>
    <name evidence="2" type="primary">gb11425</name>
    <name evidence="2" type="ORF">PR202_gb11425</name>
</gene>
<proteinExistence type="predicted"/>
<reference evidence="2" key="2">
    <citation type="submission" date="2021-12" db="EMBL/GenBank/DDBJ databases">
        <title>Resequencing data analysis of finger millet.</title>
        <authorList>
            <person name="Hatakeyama M."/>
            <person name="Aluri S."/>
            <person name="Balachadran M.T."/>
            <person name="Sivarajan S.R."/>
            <person name="Poveda L."/>
            <person name="Shimizu-Inatsugi R."/>
            <person name="Schlapbach R."/>
            <person name="Sreeman S.M."/>
            <person name="Shimizu K.K."/>
        </authorList>
    </citation>
    <scope>NUCLEOTIDE SEQUENCE</scope>
</reference>